<proteinExistence type="predicted"/>
<dbReference type="Pfam" id="PF13499">
    <property type="entry name" value="EF-hand_7"/>
    <property type="match status" value="3"/>
</dbReference>
<dbReference type="PANTHER" id="PTHR23050">
    <property type="entry name" value="CALCIUM BINDING PROTEIN"/>
    <property type="match status" value="1"/>
</dbReference>
<comment type="caution">
    <text evidence="4">The sequence shown here is derived from an EMBL/GenBank/DDBJ whole genome shotgun (WGS) entry which is preliminary data.</text>
</comment>
<dbReference type="Proteomes" id="UP001209878">
    <property type="component" value="Unassembled WGS sequence"/>
</dbReference>
<dbReference type="Gene3D" id="1.10.238.10">
    <property type="entry name" value="EF-hand"/>
    <property type="match status" value="3"/>
</dbReference>
<feature type="domain" description="EF-hand" evidence="3">
    <location>
        <begin position="49"/>
        <end position="83"/>
    </location>
</feature>
<dbReference type="EMBL" id="JAODUO010000589">
    <property type="protein sequence ID" value="KAK2177604.1"/>
    <property type="molecule type" value="Genomic_DNA"/>
</dbReference>
<sequence length="222" mass="25912">MASYSNVANEGEDVLKAYKTKFNAFDLNRNGIISMREFAAVSMRSGYKMSKEDIIEIFEKPDMEKTGINFEEFVDIMQRKAGRSRALAPYRDKFRRYDYRRRGCITLDEALPVLARELGFDRSKTEAFIQIYDRNKDGEITLLEFVDFEKKVEDLRVQIKAAFEAIDKNKDGFIDPDEAKDVLLSKGYSEQKVEERFAKFDRDRDGLLNYTEFAAFYDVPLN</sequence>
<keyword evidence="1" id="KW-0677">Repeat</keyword>
<dbReference type="InterPro" id="IPR011992">
    <property type="entry name" value="EF-hand-dom_pair"/>
</dbReference>
<dbReference type="InterPro" id="IPR002048">
    <property type="entry name" value="EF_hand_dom"/>
</dbReference>
<reference evidence="4" key="1">
    <citation type="journal article" date="2023" name="Mol. Biol. Evol.">
        <title>Third-Generation Sequencing Reveals the Adaptive Role of the Epigenome in Three Deep-Sea Polychaetes.</title>
        <authorList>
            <person name="Perez M."/>
            <person name="Aroh O."/>
            <person name="Sun Y."/>
            <person name="Lan Y."/>
            <person name="Juniper S.K."/>
            <person name="Young C.R."/>
            <person name="Angers B."/>
            <person name="Qian P.Y."/>
        </authorList>
    </citation>
    <scope>NUCLEOTIDE SEQUENCE</scope>
    <source>
        <strain evidence="4">R07B-5</strain>
    </source>
</reference>
<accession>A0AAD9KTX2</accession>
<evidence type="ECO:0000256" key="1">
    <source>
        <dbReference type="ARBA" id="ARBA00022737"/>
    </source>
</evidence>
<dbReference type="GO" id="GO:0005509">
    <property type="term" value="F:calcium ion binding"/>
    <property type="evidence" value="ECO:0007669"/>
    <property type="project" value="InterPro"/>
</dbReference>
<keyword evidence="5" id="KW-1185">Reference proteome</keyword>
<evidence type="ECO:0000313" key="4">
    <source>
        <dbReference type="EMBL" id="KAK2177604.1"/>
    </source>
</evidence>
<keyword evidence="2" id="KW-0106">Calcium</keyword>
<feature type="domain" description="EF-hand" evidence="3">
    <location>
        <begin position="154"/>
        <end position="189"/>
    </location>
</feature>
<dbReference type="PROSITE" id="PS50222">
    <property type="entry name" value="EF_HAND_2"/>
    <property type="match status" value="4"/>
</dbReference>
<dbReference type="PROSITE" id="PS00018">
    <property type="entry name" value="EF_HAND_1"/>
    <property type="match status" value="2"/>
</dbReference>
<dbReference type="InterPro" id="IPR018247">
    <property type="entry name" value="EF_Hand_1_Ca_BS"/>
</dbReference>
<evidence type="ECO:0000259" key="3">
    <source>
        <dbReference type="PROSITE" id="PS50222"/>
    </source>
</evidence>
<dbReference type="SMART" id="SM00054">
    <property type="entry name" value="EFh"/>
    <property type="match status" value="5"/>
</dbReference>
<evidence type="ECO:0000256" key="2">
    <source>
        <dbReference type="ARBA" id="ARBA00022837"/>
    </source>
</evidence>
<dbReference type="SUPFAM" id="SSF47473">
    <property type="entry name" value="EF-hand"/>
    <property type="match status" value="2"/>
</dbReference>
<feature type="domain" description="EF-hand" evidence="3">
    <location>
        <begin position="190"/>
        <end position="222"/>
    </location>
</feature>
<gene>
    <name evidence="4" type="ORF">NP493_590g03087</name>
</gene>
<dbReference type="AlphaFoldDB" id="A0AAD9KTX2"/>
<dbReference type="InterPro" id="IPR050145">
    <property type="entry name" value="Centrin_CML-like"/>
</dbReference>
<organism evidence="4 5">
    <name type="scientific">Ridgeia piscesae</name>
    <name type="common">Tubeworm</name>
    <dbReference type="NCBI Taxonomy" id="27915"/>
    <lineage>
        <taxon>Eukaryota</taxon>
        <taxon>Metazoa</taxon>
        <taxon>Spiralia</taxon>
        <taxon>Lophotrochozoa</taxon>
        <taxon>Annelida</taxon>
        <taxon>Polychaeta</taxon>
        <taxon>Sedentaria</taxon>
        <taxon>Canalipalpata</taxon>
        <taxon>Sabellida</taxon>
        <taxon>Siboglinidae</taxon>
        <taxon>Ridgeia</taxon>
    </lineage>
</organism>
<evidence type="ECO:0000313" key="5">
    <source>
        <dbReference type="Proteomes" id="UP001209878"/>
    </source>
</evidence>
<protein>
    <recommendedName>
        <fullName evidence="3">EF-hand domain-containing protein</fullName>
    </recommendedName>
</protein>
<name>A0AAD9KTX2_RIDPI</name>
<feature type="domain" description="EF-hand" evidence="3">
    <location>
        <begin position="13"/>
        <end position="48"/>
    </location>
</feature>